<keyword evidence="4" id="KW-0813">Transport</keyword>
<keyword evidence="10 12" id="KW-0496">Mitochondrion</keyword>
<keyword evidence="7 10" id="KW-0830">Ubiquinone</keyword>
<reference evidence="12" key="1">
    <citation type="submission" date="2011-08" db="EMBL/GenBank/DDBJ databases">
        <title>Complete sequence of Guinea worm mitochondrion.</title>
        <authorList>
            <person name="Perelygin A.A."/>
            <person name="Frace M.A."/>
            <person name="Zharkikh A.A."/>
            <person name="Eberhard M.L."/>
            <person name="Pieniazek N.J."/>
        </authorList>
    </citation>
    <scope>NUCLEOTIDE SEQUENCE</scope>
</reference>
<evidence type="ECO:0000256" key="3">
    <source>
        <dbReference type="ARBA" id="ARBA00021009"/>
    </source>
</evidence>
<feature type="transmembrane region" description="Helical" evidence="11">
    <location>
        <begin position="148"/>
        <end position="167"/>
    </location>
</feature>
<name>G3LUG9_DRAME</name>
<comment type="catalytic activity">
    <reaction evidence="10">
        <text>a ubiquinone + NADH + 5 H(+)(in) = a ubiquinol + NAD(+) + 4 H(+)(out)</text>
        <dbReference type="Rhea" id="RHEA:29091"/>
        <dbReference type="Rhea" id="RHEA-COMP:9565"/>
        <dbReference type="Rhea" id="RHEA-COMP:9566"/>
        <dbReference type="ChEBI" id="CHEBI:15378"/>
        <dbReference type="ChEBI" id="CHEBI:16389"/>
        <dbReference type="ChEBI" id="CHEBI:17976"/>
        <dbReference type="ChEBI" id="CHEBI:57540"/>
        <dbReference type="ChEBI" id="CHEBI:57945"/>
        <dbReference type="EC" id="7.1.1.2"/>
    </reaction>
</comment>
<dbReference type="GO" id="GO:0008137">
    <property type="term" value="F:NADH dehydrogenase (ubiquinone) activity"/>
    <property type="evidence" value="ECO:0007669"/>
    <property type="project" value="UniProtKB-EC"/>
</dbReference>
<dbReference type="PROSITE" id="PS00668">
    <property type="entry name" value="COMPLEX1_ND1_2"/>
    <property type="match status" value="1"/>
</dbReference>
<feature type="transmembrane region" description="Helical" evidence="11">
    <location>
        <begin position="104"/>
        <end position="127"/>
    </location>
</feature>
<keyword evidence="9" id="KW-0520">NAD</keyword>
<dbReference type="EMBL" id="JN555591">
    <property type="protein sequence ID" value="AEO27235.1"/>
    <property type="molecule type" value="Genomic_DNA"/>
</dbReference>
<evidence type="ECO:0000256" key="4">
    <source>
        <dbReference type="ARBA" id="ARBA00022448"/>
    </source>
</evidence>
<evidence type="ECO:0000256" key="5">
    <source>
        <dbReference type="ARBA" id="ARBA00022692"/>
    </source>
</evidence>
<evidence type="ECO:0000256" key="7">
    <source>
        <dbReference type="ARBA" id="ARBA00023075"/>
    </source>
</evidence>
<evidence type="ECO:0000256" key="2">
    <source>
        <dbReference type="ARBA" id="ARBA00010535"/>
    </source>
</evidence>
<evidence type="ECO:0000256" key="6">
    <source>
        <dbReference type="ARBA" id="ARBA00022989"/>
    </source>
</evidence>
<evidence type="ECO:0000256" key="11">
    <source>
        <dbReference type="SAM" id="Phobius"/>
    </source>
</evidence>
<dbReference type="GO" id="GO:0005743">
    <property type="term" value="C:mitochondrial inner membrane"/>
    <property type="evidence" value="ECO:0007669"/>
    <property type="project" value="UniProtKB-SubCell"/>
</dbReference>
<accession>G3LUG9</accession>
<dbReference type="CTD" id="4535"/>
<dbReference type="InterPro" id="IPR018086">
    <property type="entry name" value="NADH_UbQ_OxRdtase_su1_CS"/>
</dbReference>
<comment type="similarity">
    <text evidence="2 9">Belongs to the complex I subunit 1 family.</text>
</comment>
<evidence type="ECO:0000256" key="1">
    <source>
        <dbReference type="ARBA" id="ARBA00004141"/>
    </source>
</evidence>
<feature type="transmembrane region" description="Helical" evidence="11">
    <location>
        <begin position="173"/>
        <end position="191"/>
    </location>
</feature>
<dbReference type="EC" id="7.1.1.2" evidence="10"/>
<dbReference type="PROSITE" id="PS00667">
    <property type="entry name" value="COMPLEX1_ND1_1"/>
    <property type="match status" value="1"/>
</dbReference>
<gene>
    <name evidence="12" type="primary">ND1</name>
</gene>
<feature type="transmembrane region" description="Helical" evidence="11">
    <location>
        <begin position="6"/>
        <end position="26"/>
    </location>
</feature>
<dbReference type="GO" id="GO:0009060">
    <property type="term" value="P:aerobic respiration"/>
    <property type="evidence" value="ECO:0007669"/>
    <property type="project" value="TreeGrafter"/>
</dbReference>
<dbReference type="RefSeq" id="YP_004857907.1">
    <property type="nucleotide sequence ID" value="NC_016019.1"/>
</dbReference>
<geneLocation type="mitochondrion" evidence="12"/>
<evidence type="ECO:0000313" key="12">
    <source>
        <dbReference type="EMBL" id="AEO27235.1"/>
    </source>
</evidence>
<evidence type="ECO:0000256" key="10">
    <source>
        <dbReference type="RuleBase" id="RU000473"/>
    </source>
</evidence>
<evidence type="ECO:0000256" key="8">
    <source>
        <dbReference type="ARBA" id="ARBA00023136"/>
    </source>
</evidence>
<dbReference type="PANTHER" id="PTHR11432:SF3">
    <property type="entry name" value="NADH-UBIQUINONE OXIDOREDUCTASE CHAIN 1"/>
    <property type="match status" value="1"/>
</dbReference>
<proteinExistence type="inferred from homology"/>
<keyword evidence="8 11" id="KW-0472">Membrane</keyword>
<dbReference type="Pfam" id="PF00146">
    <property type="entry name" value="NADHdh"/>
    <property type="match status" value="1"/>
</dbReference>
<sequence length="292" mass="34091">MLLFFMLVMVFIFVVFVMQGVAFITLCERHCLGGSQCRIGPNKVSYMGVFQAVFDGIKLMKKEALLGWKVSSFYFILVPVLAFMISNIYWFVLPFFYSFFTFEYSIVFMMCLVGVFVYCLLFSGIVSKSKYGMLGGLRSSSQSVSYEVVFSIFLVSLMFEVSCYSFSFAFNFYTLIFVFLYLFLVLAELNRAPFDFSEGESELVSGFNVEYSSVPFVLLFLSEYGSLLFFSVLFSVLFFSFSMLAIFLFFFLVIFVRSSFPRFRYDKMMGFFWFCLMPLVLFFLVFSVFYWL</sequence>
<dbReference type="EMBL" id="AP017682">
    <property type="protein sequence ID" value="BAV81401.1"/>
    <property type="molecule type" value="Genomic_DNA"/>
</dbReference>
<dbReference type="InterPro" id="IPR001694">
    <property type="entry name" value="NADH_UbQ_OxRdtase_su1/FPO"/>
</dbReference>
<dbReference type="PANTHER" id="PTHR11432">
    <property type="entry name" value="NADH DEHYDROGENASE SUBUNIT 1"/>
    <property type="match status" value="1"/>
</dbReference>
<protein>
    <recommendedName>
        <fullName evidence="3 10">NADH-ubiquinone oxidoreductase chain 1</fullName>
        <ecNumber evidence="10">7.1.1.2</ecNumber>
    </recommendedName>
</protein>
<feature type="transmembrane region" description="Helical" evidence="11">
    <location>
        <begin position="70"/>
        <end position="92"/>
    </location>
</feature>
<keyword evidence="5 9" id="KW-0812">Transmembrane</keyword>
<organism evidence="12">
    <name type="scientific">Dracunculus medinensis</name>
    <name type="common">Guinea worm</name>
    <dbReference type="NCBI Taxonomy" id="318479"/>
    <lineage>
        <taxon>Eukaryota</taxon>
        <taxon>Metazoa</taxon>
        <taxon>Ecdysozoa</taxon>
        <taxon>Nematoda</taxon>
        <taxon>Chromadorea</taxon>
        <taxon>Rhabditida</taxon>
        <taxon>Spirurina</taxon>
        <taxon>Dracunculoidea</taxon>
        <taxon>Dracunculidae</taxon>
        <taxon>Dracunculus</taxon>
    </lineage>
</organism>
<keyword evidence="6 11" id="KW-1133">Transmembrane helix</keyword>
<dbReference type="GeneID" id="11162864"/>
<dbReference type="AlphaFoldDB" id="G3LUG9"/>
<evidence type="ECO:0000256" key="9">
    <source>
        <dbReference type="RuleBase" id="RU000471"/>
    </source>
</evidence>
<evidence type="ECO:0000313" key="13">
    <source>
        <dbReference type="EMBL" id="BAV81401.1"/>
    </source>
</evidence>
<reference evidence="13" key="2">
    <citation type="submission" date="2016-10" db="EMBL/GenBank/DDBJ databases">
        <title>Complete mitochondrial genomes of 50 helminths species.</title>
        <authorList>
            <person name="Kikuchi T."/>
            <person name="Holroyd N."/>
            <person name="Berriman M."/>
        </authorList>
    </citation>
    <scope>NUCLEOTIDE SEQUENCE</scope>
</reference>
<feature type="transmembrane region" description="Helical" evidence="11">
    <location>
        <begin position="227"/>
        <end position="256"/>
    </location>
</feature>
<feature type="transmembrane region" description="Helical" evidence="11">
    <location>
        <begin position="268"/>
        <end position="291"/>
    </location>
</feature>
<comment type="subcellular location">
    <subcellularLocation>
        <location evidence="1">Membrane</location>
        <topology evidence="1">Multi-pass membrane protein</topology>
    </subcellularLocation>
    <subcellularLocation>
        <location evidence="9">Mitochondrion inner membrane</location>
        <topology evidence="9">Multi-pass membrane protein</topology>
    </subcellularLocation>
</comment>
<dbReference type="GO" id="GO:0003954">
    <property type="term" value="F:NADH dehydrogenase activity"/>
    <property type="evidence" value="ECO:0007669"/>
    <property type="project" value="TreeGrafter"/>
</dbReference>